<accession>A0A9P6Q3D2</accession>
<proteinExistence type="predicted"/>
<evidence type="ECO:0000313" key="1">
    <source>
        <dbReference type="EMBL" id="KAG0259767.1"/>
    </source>
</evidence>
<keyword evidence="2" id="KW-1185">Reference proteome</keyword>
<dbReference type="Gene3D" id="3.80.10.10">
    <property type="entry name" value="Ribonuclease Inhibitor"/>
    <property type="match status" value="1"/>
</dbReference>
<name>A0A9P6Q3D2_9FUNG</name>
<protein>
    <submittedName>
        <fullName evidence="1">Uncharacterized protein</fullName>
    </submittedName>
</protein>
<dbReference type="AlphaFoldDB" id="A0A9P6Q3D2"/>
<dbReference type="InterPro" id="IPR032675">
    <property type="entry name" value="LRR_dom_sf"/>
</dbReference>
<sequence length="598" mass="68422">MLPKNRPSVFDIPELVALIASHLMPYDLAQCVASSKSLLHQFEPYLWGLFAPEKAYLEDTAGLTRNLHHIKSINLGWRKKDYIELLTKAFQGLEGDEESGLTTPKISACTNLKRINLRDAKDDDQRDIATIDQSSLSTLLRFNRKHLTHLGISSFCLKGVASSPEWFVKMMSELTSLESLVIRESWELSMAMTAALLESSLVHPCLTEIWCEFPVGDNKKHCYFGRLDGGEIKKGGQLDGFNSRLENILSAAAVARSRCSATTASIAQIKSLRLPAYPYAASILLRLLESNILNLERFHIPKVHEPDFLDLMFDDVPSPGSGIQPHELEAVVARRCPRLQHLSCSDCKSLIVQAVIRGCVNSGATLVSFKGEPSRFMIESPEYQFPIEILVESYASRLQEVVLLGRHGLLFAEMQMVLMSCRNLRKYWVEPSETMCNIFGQRKDYYFDKEWVCLGLEELNLILPFERLWAYGSPESRARSITHWIFEQVGRLKALKAVSLLWPIGISRFRDLDKQVWLRQLRDLKRLQSFEMQANIWKWIRQAEMEIMLNQWPMLNTIKLGCESNDDGGWPESASDEGGRSHWNWIQEQRPWLRVCRE</sequence>
<gene>
    <name evidence="1" type="ORF">BG011_002378</name>
</gene>
<evidence type="ECO:0000313" key="2">
    <source>
        <dbReference type="Proteomes" id="UP000726737"/>
    </source>
</evidence>
<dbReference type="SUPFAM" id="SSF52047">
    <property type="entry name" value="RNI-like"/>
    <property type="match status" value="1"/>
</dbReference>
<reference evidence="1" key="1">
    <citation type="journal article" date="2020" name="Fungal Divers.">
        <title>Resolving the Mortierellaceae phylogeny through synthesis of multi-gene phylogenetics and phylogenomics.</title>
        <authorList>
            <person name="Vandepol N."/>
            <person name="Liber J."/>
            <person name="Desiro A."/>
            <person name="Na H."/>
            <person name="Kennedy M."/>
            <person name="Barry K."/>
            <person name="Grigoriev I.V."/>
            <person name="Miller A.N."/>
            <person name="O'Donnell K."/>
            <person name="Stajich J.E."/>
            <person name="Bonito G."/>
        </authorList>
    </citation>
    <scope>NUCLEOTIDE SEQUENCE</scope>
    <source>
        <strain evidence="1">KOD948</strain>
    </source>
</reference>
<dbReference type="Proteomes" id="UP000726737">
    <property type="component" value="Unassembled WGS sequence"/>
</dbReference>
<comment type="caution">
    <text evidence="1">The sequence shown here is derived from an EMBL/GenBank/DDBJ whole genome shotgun (WGS) entry which is preliminary data.</text>
</comment>
<dbReference type="OrthoDB" id="2153609at2759"/>
<organism evidence="1 2">
    <name type="scientific">Mortierella polycephala</name>
    <dbReference type="NCBI Taxonomy" id="41804"/>
    <lineage>
        <taxon>Eukaryota</taxon>
        <taxon>Fungi</taxon>
        <taxon>Fungi incertae sedis</taxon>
        <taxon>Mucoromycota</taxon>
        <taxon>Mortierellomycotina</taxon>
        <taxon>Mortierellomycetes</taxon>
        <taxon>Mortierellales</taxon>
        <taxon>Mortierellaceae</taxon>
        <taxon>Mortierella</taxon>
    </lineage>
</organism>
<dbReference type="EMBL" id="JAAAJA010000175">
    <property type="protein sequence ID" value="KAG0259767.1"/>
    <property type="molecule type" value="Genomic_DNA"/>
</dbReference>